<evidence type="ECO:0000313" key="2">
    <source>
        <dbReference type="EMBL" id="RMN37366.1"/>
    </source>
</evidence>
<name>A0A0N8QZ30_PSECA</name>
<dbReference type="PATRIC" id="fig|86840.3.peg.3010"/>
<gene>
    <name evidence="1" type="ORF">ALO81_101752</name>
    <name evidence="2" type="ORF">ALQ64_101932</name>
</gene>
<dbReference type="Proteomes" id="UP000050564">
    <property type="component" value="Unassembled WGS sequence"/>
</dbReference>
<evidence type="ECO:0000313" key="4">
    <source>
        <dbReference type="Proteomes" id="UP000281372"/>
    </source>
</evidence>
<reference evidence="1 3" key="1">
    <citation type="submission" date="2015-09" db="EMBL/GenBank/DDBJ databases">
        <title>Genome announcement of multiple Pseudomonas syringae strains.</title>
        <authorList>
            <person name="Thakur S."/>
            <person name="Wang P.W."/>
            <person name="Gong Y."/>
            <person name="Weir B.S."/>
            <person name="Guttman D.S."/>
        </authorList>
    </citation>
    <scope>NUCLEOTIDE SEQUENCE [LARGE SCALE GENOMIC DNA]</scope>
    <source>
        <strain evidence="1 3">ICMP2823</strain>
    </source>
</reference>
<dbReference type="Proteomes" id="UP000281372">
    <property type="component" value="Unassembled WGS sequence"/>
</dbReference>
<protein>
    <submittedName>
        <fullName evidence="1">Uncharacterized protein</fullName>
    </submittedName>
</protein>
<dbReference type="EMBL" id="LJPX01000181">
    <property type="protein sequence ID" value="KPW77246.1"/>
    <property type="molecule type" value="Genomic_DNA"/>
</dbReference>
<evidence type="ECO:0000313" key="3">
    <source>
        <dbReference type="Proteomes" id="UP000050564"/>
    </source>
</evidence>
<comment type="caution">
    <text evidence="1">The sequence shown here is derived from an EMBL/GenBank/DDBJ whole genome shotgun (WGS) entry which is preliminary data.</text>
</comment>
<accession>A0A0N8QZ30</accession>
<dbReference type="EMBL" id="RBOW01000230">
    <property type="protein sequence ID" value="RMN37366.1"/>
    <property type="molecule type" value="Genomic_DNA"/>
</dbReference>
<evidence type="ECO:0000313" key="1">
    <source>
        <dbReference type="EMBL" id="KPW77246.1"/>
    </source>
</evidence>
<dbReference type="AlphaFoldDB" id="A0A0N8QZ30"/>
<reference evidence="2 4" key="2">
    <citation type="submission" date="2018-08" db="EMBL/GenBank/DDBJ databases">
        <title>Recombination of ecologically and evolutionarily significant loci maintains genetic cohesion in the Pseudomonas syringae species complex.</title>
        <authorList>
            <person name="Dillon M."/>
            <person name="Thakur S."/>
            <person name="Almeida R.N.D."/>
            <person name="Weir B.S."/>
            <person name="Guttman D.S."/>
        </authorList>
    </citation>
    <scope>NUCLEOTIDE SEQUENCE [LARGE SCALE GENOMIC DNA]</scope>
    <source>
        <strain evidence="2 4">ICMP 2821</strain>
    </source>
</reference>
<proteinExistence type="predicted"/>
<sequence>MGLRNFVTYVIRMPDNTASRTALTAKLNDAHKLNPFSGEMNNDK</sequence>
<organism evidence="1 3">
    <name type="scientific">Pseudomonas cannabina</name>
    <dbReference type="NCBI Taxonomy" id="86840"/>
    <lineage>
        <taxon>Bacteria</taxon>
        <taxon>Pseudomonadati</taxon>
        <taxon>Pseudomonadota</taxon>
        <taxon>Gammaproteobacteria</taxon>
        <taxon>Pseudomonadales</taxon>
        <taxon>Pseudomonadaceae</taxon>
        <taxon>Pseudomonas</taxon>
    </lineage>
</organism>